<name>A0A7S4GHN5_9EUGL</name>
<feature type="region of interest" description="Disordered" evidence="1">
    <location>
        <begin position="1"/>
        <end position="91"/>
    </location>
</feature>
<proteinExistence type="predicted"/>
<gene>
    <name evidence="2" type="ORF">EGYM00163_LOCUS48707</name>
</gene>
<sequence length="126" mass="13305">MAQENSTTQRQPNSHHRETKPPVSCTPGASTARRPVSPARVRRGDDRFPTGLERVSDDAGHTPHARPPSLRSTGIALSPSGPRGCPSYSGVEGSEGMACFWKKAMGPGRCSCGTAKRSPPPPNCNA</sequence>
<dbReference type="AlphaFoldDB" id="A0A7S4GHN5"/>
<feature type="compositionally biased region" description="Basic and acidic residues" evidence="1">
    <location>
        <begin position="42"/>
        <end position="61"/>
    </location>
</feature>
<organism evidence="2">
    <name type="scientific">Eutreptiella gymnastica</name>
    <dbReference type="NCBI Taxonomy" id="73025"/>
    <lineage>
        <taxon>Eukaryota</taxon>
        <taxon>Discoba</taxon>
        <taxon>Euglenozoa</taxon>
        <taxon>Euglenida</taxon>
        <taxon>Spirocuta</taxon>
        <taxon>Euglenophyceae</taxon>
        <taxon>Eutreptiales</taxon>
        <taxon>Eutreptiaceae</taxon>
        <taxon>Eutreptiella</taxon>
    </lineage>
</organism>
<feature type="compositionally biased region" description="Polar residues" evidence="1">
    <location>
        <begin position="1"/>
        <end position="12"/>
    </location>
</feature>
<reference evidence="2" key="1">
    <citation type="submission" date="2021-01" db="EMBL/GenBank/DDBJ databases">
        <authorList>
            <person name="Corre E."/>
            <person name="Pelletier E."/>
            <person name="Niang G."/>
            <person name="Scheremetjew M."/>
            <person name="Finn R."/>
            <person name="Kale V."/>
            <person name="Holt S."/>
            <person name="Cochrane G."/>
            <person name="Meng A."/>
            <person name="Brown T."/>
            <person name="Cohen L."/>
        </authorList>
    </citation>
    <scope>NUCLEOTIDE SEQUENCE</scope>
    <source>
        <strain evidence="2">CCMP1594</strain>
    </source>
</reference>
<evidence type="ECO:0000313" key="2">
    <source>
        <dbReference type="EMBL" id="CAE0837335.1"/>
    </source>
</evidence>
<dbReference type="EMBL" id="HBJA01141270">
    <property type="protein sequence ID" value="CAE0837335.1"/>
    <property type="molecule type" value="Transcribed_RNA"/>
</dbReference>
<evidence type="ECO:0000256" key="1">
    <source>
        <dbReference type="SAM" id="MobiDB-lite"/>
    </source>
</evidence>
<accession>A0A7S4GHN5</accession>
<protein>
    <submittedName>
        <fullName evidence="2">Uncharacterized protein</fullName>
    </submittedName>
</protein>